<comment type="caution">
    <text evidence="2">The sequence shown here is derived from an EMBL/GenBank/DDBJ whole genome shotgun (WGS) entry which is preliminary data.</text>
</comment>
<accession>A0A2D0IPG4</accession>
<protein>
    <submittedName>
        <fullName evidence="2">Biopolymer transporter ExbB</fullName>
    </submittedName>
</protein>
<name>A0A2D0IPG4_XENBU</name>
<dbReference type="Proteomes" id="UP000225833">
    <property type="component" value="Unassembled WGS sequence"/>
</dbReference>
<organism evidence="2 3">
    <name type="scientific">Xenorhabdus budapestensis</name>
    <dbReference type="NCBI Taxonomy" id="290110"/>
    <lineage>
        <taxon>Bacteria</taxon>
        <taxon>Pseudomonadati</taxon>
        <taxon>Pseudomonadota</taxon>
        <taxon>Gammaproteobacteria</taxon>
        <taxon>Enterobacterales</taxon>
        <taxon>Morganellaceae</taxon>
        <taxon>Xenorhabdus</taxon>
    </lineage>
</organism>
<keyword evidence="1" id="KW-0472">Membrane</keyword>
<evidence type="ECO:0000313" key="2">
    <source>
        <dbReference type="EMBL" id="PHM23748.1"/>
    </source>
</evidence>
<dbReference type="EMBL" id="NIBS01000033">
    <property type="protein sequence ID" value="PHM23748.1"/>
    <property type="molecule type" value="Genomic_DNA"/>
</dbReference>
<dbReference type="OrthoDB" id="6624726at2"/>
<evidence type="ECO:0000256" key="1">
    <source>
        <dbReference type="SAM" id="Phobius"/>
    </source>
</evidence>
<feature type="transmembrane region" description="Helical" evidence="1">
    <location>
        <begin position="82"/>
        <end position="109"/>
    </location>
</feature>
<dbReference type="InterPro" id="IPR031892">
    <property type="entry name" value="RexB"/>
</dbReference>
<reference evidence="2 3" key="1">
    <citation type="journal article" date="2017" name="Nat. Microbiol.">
        <title>Natural product diversity associated with the nematode symbionts Photorhabdus and Xenorhabdus.</title>
        <authorList>
            <person name="Tobias N.J."/>
            <person name="Wolff H."/>
            <person name="Djahanschiri B."/>
            <person name="Grundmann F."/>
            <person name="Kronenwerth M."/>
            <person name="Shi Y.M."/>
            <person name="Simonyi S."/>
            <person name="Grun P."/>
            <person name="Shapiro-Ilan D."/>
            <person name="Pidot S.J."/>
            <person name="Stinear T.P."/>
            <person name="Ebersberger I."/>
            <person name="Bode H.B."/>
        </authorList>
    </citation>
    <scope>NUCLEOTIDE SEQUENCE [LARGE SCALE GENOMIC DNA]</scope>
    <source>
        <strain evidence="2 3">DSM 16342</strain>
    </source>
</reference>
<gene>
    <name evidence="2" type="ORF">Xbud_03519</name>
</gene>
<dbReference type="Pfam" id="PF15968">
    <property type="entry name" value="RexB"/>
    <property type="match status" value="1"/>
</dbReference>
<dbReference type="AlphaFoldDB" id="A0A2D0IPG4"/>
<keyword evidence="1" id="KW-1133">Transmembrane helix</keyword>
<evidence type="ECO:0000313" key="3">
    <source>
        <dbReference type="Proteomes" id="UP000225833"/>
    </source>
</evidence>
<feature type="transmembrane region" description="Helical" evidence="1">
    <location>
        <begin position="7"/>
        <end position="28"/>
    </location>
</feature>
<sequence>MTKKHKVAPALILILLPYIIVIILYFTFKYFLAPDISFANNRGALGGAIASYSGTTIAVLIAALTFVIGLRGRNITKLNHYGYMTSVVIMYSFVFVELGILFFSGILLISNITGIPLPSITIGIAIASFIHICLLLFQLFNFSKKS</sequence>
<proteinExistence type="predicted"/>
<dbReference type="RefSeq" id="WP_099137295.1">
    <property type="nucleotide sequence ID" value="NZ_CAWNNJ010000101.1"/>
</dbReference>
<feature type="transmembrane region" description="Helical" evidence="1">
    <location>
        <begin position="48"/>
        <end position="70"/>
    </location>
</feature>
<feature type="transmembrane region" description="Helical" evidence="1">
    <location>
        <begin position="115"/>
        <end position="137"/>
    </location>
</feature>
<keyword evidence="1" id="KW-0812">Transmembrane</keyword>